<dbReference type="GO" id="GO:0052624">
    <property type="term" value="F:2-phytyl-1,4-naphthoquinone methyltransferase activity"/>
    <property type="evidence" value="ECO:0007669"/>
    <property type="project" value="UniProtKB-EC"/>
</dbReference>
<dbReference type="PANTHER" id="PTHR43591">
    <property type="entry name" value="METHYLTRANSFERASE"/>
    <property type="match status" value="1"/>
</dbReference>
<dbReference type="Pfam" id="PF01209">
    <property type="entry name" value="Ubie_methyltran"/>
    <property type="match status" value="1"/>
</dbReference>
<dbReference type="GO" id="GO:0032259">
    <property type="term" value="P:methylation"/>
    <property type="evidence" value="ECO:0007669"/>
    <property type="project" value="UniProtKB-KW"/>
</dbReference>
<dbReference type="NCBIfam" id="NF001244">
    <property type="entry name" value="PRK00216.1-5"/>
    <property type="match status" value="1"/>
</dbReference>
<dbReference type="KEGG" id="wna:KA717_29640"/>
<dbReference type="CDD" id="cd02440">
    <property type="entry name" value="AdoMet_MTases"/>
    <property type="match status" value="1"/>
</dbReference>
<dbReference type="EMBL" id="CP073041">
    <property type="protein sequence ID" value="UXE64813.1"/>
    <property type="molecule type" value="Genomic_DNA"/>
</dbReference>
<proteinExistence type="inferred from homology"/>
<accession>A0A977PZY9</accession>
<evidence type="ECO:0000256" key="1">
    <source>
        <dbReference type="ARBA" id="ARBA00022603"/>
    </source>
</evidence>
<dbReference type="Gene3D" id="3.40.50.150">
    <property type="entry name" value="Vaccinia Virus protein VP39"/>
    <property type="match status" value="1"/>
</dbReference>
<dbReference type="HAMAP" id="MF_01982">
    <property type="entry name" value="MenG_phylloquinone_subfam"/>
    <property type="match status" value="1"/>
</dbReference>
<dbReference type="InterPro" id="IPR029063">
    <property type="entry name" value="SAM-dependent_MTases_sf"/>
</dbReference>
<gene>
    <name evidence="5" type="primary">ubiE</name>
    <name evidence="4" type="synonym">menG</name>
    <name evidence="5" type="ORF">KA717_29640</name>
</gene>
<dbReference type="Proteomes" id="UP001065613">
    <property type="component" value="Chromosome"/>
</dbReference>
<reference evidence="5" key="1">
    <citation type="submission" date="2021-04" db="EMBL/GenBank/DDBJ databases">
        <title>Genome sequence of Woronichinia naegeliana from Washington state freshwater lake bloom.</title>
        <authorList>
            <person name="Dreher T.W."/>
        </authorList>
    </citation>
    <scope>NUCLEOTIDE SEQUENCE</scope>
    <source>
        <strain evidence="5">WA131</strain>
    </source>
</reference>
<comment type="function">
    <text evidence="4">Methyltransferase required for the conversion of 2-phytyl-1,4-beta-naphthoquinol to phylloquinol.</text>
</comment>
<dbReference type="EC" id="2.1.1.329" evidence="4"/>
<dbReference type="SUPFAM" id="SSF53335">
    <property type="entry name" value="S-adenosyl-L-methionine-dependent methyltransferases"/>
    <property type="match status" value="1"/>
</dbReference>
<dbReference type="PANTHER" id="PTHR43591:SF24">
    <property type="entry name" value="2-METHOXY-6-POLYPRENYL-1,4-BENZOQUINOL METHYLASE, MITOCHONDRIAL"/>
    <property type="match status" value="1"/>
</dbReference>
<organism evidence="5">
    <name type="scientific">Woronichinia naegeliana WA131</name>
    <dbReference type="NCBI Taxonomy" id="2824559"/>
    <lineage>
        <taxon>Bacteria</taxon>
        <taxon>Bacillati</taxon>
        <taxon>Cyanobacteriota</taxon>
        <taxon>Cyanophyceae</taxon>
        <taxon>Synechococcales</taxon>
        <taxon>Coelosphaeriaceae</taxon>
        <taxon>Woronichinia</taxon>
    </lineage>
</organism>
<keyword evidence="3 4" id="KW-0949">S-adenosyl-L-methionine</keyword>
<dbReference type="NCBIfam" id="TIGR01934">
    <property type="entry name" value="MenG_MenH_UbiE"/>
    <property type="match status" value="1"/>
</dbReference>
<evidence type="ECO:0000313" key="5">
    <source>
        <dbReference type="EMBL" id="UXE64813.1"/>
    </source>
</evidence>
<sequence length="211" mass="23239">MNHWLSLGQHHIWKAMTVKWSGCQAGDQALDVCCGSGDLTQQLGKRVGPQGQVFGLDFSTQQLAIAAQRNQALSRPLSIQWLQGNALDLPFPDQTFDCVTMGYGLRNVPDIPAALTELQRVLKVGKKVAILDFNHPSSTCLKGFQSWYLDNIVVATARYFQVTEEYAYIYPSLERFPSGSQQVQLAYQAGFSQAVHYAIAGGLMGVLVAQK</sequence>
<dbReference type="AlphaFoldDB" id="A0A977PZY9"/>
<evidence type="ECO:0000256" key="2">
    <source>
        <dbReference type="ARBA" id="ARBA00022679"/>
    </source>
</evidence>
<evidence type="ECO:0000256" key="4">
    <source>
        <dbReference type="HAMAP-Rule" id="MF_01982"/>
    </source>
</evidence>
<name>A0A977PZY9_9CYAN</name>
<protein>
    <recommendedName>
        <fullName evidence="4">2-phytyl-1,4-naphtoquinone methyltransferase</fullName>
        <ecNumber evidence="4">2.1.1.329</ecNumber>
    </recommendedName>
    <alternativeName>
        <fullName evidence="4">Demethylphylloquinone methyltransferase</fullName>
    </alternativeName>
</protein>
<dbReference type="InterPro" id="IPR004033">
    <property type="entry name" value="UbiE/COQ5_MeTrFase"/>
</dbReference>
<comment type="pathway">
    <text evidence="4">Cofactor biosynthesis; phylloquinone biosynthesis.</text>
</comment>
<comment type="catalytic activity">
    <reaction evidence="4">
        <text>demethylphylloquinol + S-adenosyl-L-methionine = phylloquinol + S-adenosyl-L-homocysteine + H(+)</text>
        <dbReference type="Rhea" id="RHEA:40551"/>
        <dbReference type="ChEBI" id="CHEBI:15378"/>
        <dbReference type="ChEBI" id="CHEBI:28433"/>
        <dbReference type="ChEBI" id="CHEBI:57856"/>
        <dbReference type="ChEBI" id="CHEBI:59789"/>
        <dbReference type="ChEBI" id="CHEBI:87844"/>
        <dbReference type="EC" id="2.1.1.329"/>
    </reaction>
</comment>
<comment type="similarity">
    <text evidence="4">Belongs to the class I-like SAM-binding methyltransferase superfamily. MenG/UbiE family.</text>
</comment>
<keyword evidence="1 4" id="KW-0489">Methyltransferase</keyword>
<dbReference type="GO" id="GO:0042372">
    <property type="term" value="P:phylloquinone biosynthetic process"/>
    <property type="evidence" value="ECO:0007669"/>
    <property type="project" value="UniProtKB-UniRule"/>
</dbReference>
<keyword evidence="2 4" id="KW-0808">Transferase</keyword>
<dbReference type="InterPro" id="IPR032904">
    <property type="entry name" value="MenG"/>
</dbReference>
<dbReference type="PROSITE" id="PS51608">
    <property type="entry name" value="SAM_MT_UBIE"/>
    <property type="match status" value="1"/>
</dbReference>
<evidence type="ECO:0000256" key="3">
    <source>
        <dbReference type="ARBA" id="ARBA00022691"/>
    </source>
</evidence>